<evidence type="ECO:0000313" key="1">
    <source>
        <dbReference type="EMBL" id="EZG78451.1"/>
    </source>
</evidence>
<accession>A0A023BAP6</accession>
<sequence length="119" mass="14238">MSATVGPSTAKINDLMSQVQKLELDLSEAKRHEQARSREAWLKIKMRTRDADEKWLDYKRQWDLGKRDADAIYNKYKEEKLQRKRIDADLKLVKIKKNNAIKTQRNLQQQQELQKQQQQ</sequence>
<organism evidence="1 2">
    <name type="scientific">Gregarina niphandrodes</name>
    <name type="common">Septate eugregarine</name>
    <dbReference type="NCBI Taxonomy" id="110365"/>
    <lineage>
        <taxon>Eukaryota</taxon>
        <taxon>Sar</taxon>
        <taxon>Alveolata</taxon>
        <taxon>Apicomplexa</taxon>
        <taxon>Conoidasida</taxon>
        <taxon>Gregarinasina</taxon>
        <taxon>Eugregarinorida</taxon>
        <taxon>Gregarinidae</taxon>
        <taxon>Gregarina</taxon>
    </lineage>
</organism>
<dbReference type="AlphaFoldDB" id="A0A023BAP6"/>
<proteinExistence type="predicted"/>
<reference evidence="1" key="1">
    <citation type="submission" date="2013-12" db="EMBL/GenBank/DDBJ databases">
        <authorList>
            <person name="Omoto C.K."/>
            <person name="Sibley D."/>
            <person name="Venepally P."/>
            <person name="Hadjithomas M."/>
            <person name="Karamycheva S."/>
            <person name="Brunk B."/>
            <person name="Roos D."/>
            <person name="Caler E."/>
            <person name="Lorenzi H."/>
        </authorList>
    </citation>
    <scope>NUCLEOTIDE SEQUENCE</scope>
</reference>
<dbReference type="GeneID" id="22911420"/>
<dbReference type="EMBL" id="AFNH02000277">
    <property type="protein sequence ID" value="EZG78451.1"/>
    <property type="molecule type" value="Genomic_DNA"/>
</dbReference>
<name>A0A023BAP6_GRENI</name>
<protein>
    <submittedName>
        <fullName evidence="1">Uncharacterized protein</fullName>
    </submittedName>
</protein>
<keyword evidence="2" id="KW-1185">Reference proteome</keyword>
<dbReference type="RefSeq" id="XP_011129299.1">
    <property type="nucleotide sequence ID" value="XM_011130997.1"/>
</dbReference>
<comment type="caution">
    <text evidence="1">The sequence shown here is derived from an EMBL/GenBank/DDBJ whole genome shotgun (WGS) entry which is preliminary data.</text>
</comment>
<dbReference type="Proteomes" id="UP000019763">
    <property type="component" value="Unassembled WGS sequence"/>
</dbReference>
<dbReference type="VEuPathDB" id="CryptoDB:GNI_036170"/>
<evidence type="ECO:0000313" key="2">
    <source>
        <dbReference type="Proteomes" id="UP000019763"/>
    </source>
</evidence>
<gene>
    <name evidence="1" type="ORF">GNI_036170</name>
</gene>